<organism evidence="1 2">
    <name type="scientific">Portunus trituberculatus</name>
    <name type="common">Swimming crab</name>
    <name type="synonym">Neptunus trituberculatus</name>
    <dbReference type="NCBI Taxonomy" id="210409"/>
    <lineage>
        <taxon>Eukaryota</taxon>
        <taxon>Metazoa</taxon>
        <taxon>Ecdysozoa</taxon>
        <taxon>Arthropoda</taxon>
        <taxon>Crustacea</taxon>
        <taxon>Multicrustacea</taxon>
        <taxon>Malacostraca</taxon>
        <taxon>Eumalacostraca</taxon>
        <taxon>Eucarida</taxon>
        <taxon>Decapoda</taxon>
        <taxon>Pleocyemata</taxon>
        <taxon>Brachyura</taxon>
        <taxon>Eubrachyura</taxon>
        <taxon>Portunoidea</taxon>
        <taxon>Portunidae</taxon>
        <taxon>Portuninae</taxon>
        <taxon>Portunus</taxon>
    </lineage>
</organism>
<dbReference type="AlphaFoldDB" id="A0A5B7GGN2"/>
<accession>A0A5B7GGN2</accession>
<keyword evidence="2" id="KW-1185">Reference proteome</keyword>
<name>A0A5B7GGN2_PORTR</name>
<gene>
    <name evidence="1" type="ORF">E2C01_053277</name>
</gene>
<comment type="caution">
    <text evidence="1">The sequence shown here is derived from an EMBL/GenBank/DDBJ whole genome shotgun (WGS) entry which is preliminary data.</text>
</comment>
<dbReference type="Proteomes" id="UP000324222">
    <property type="component" value="Unassembled WGS sequence"/>
</dbReference>
<protein>
    <submittedName>
        <fullName evidence="1">Uncharacterized protein</fullName>
    </submittedName>
</protein>
<evidence type="ECO:0000313" key="2">
    <source>
        <dbReference type="Proteomes" id="UP000324222"/>
    </source>
</evidence>
<evidence type="ECO:0000313" key="1">
    <source>
        <dbReference type="EMBL" id="MPC59261.1"/>
    </source>
</evidence>
<dbReference type="EMBL" id="VSRR010016405">
    <property type="protein sequence ID" value="MPC59261.1"/>
    <property type="molecule type" value="Genomic_DNA"/>
</dbReference>
<sequence>MQGYLQHRKRCGECAKRSSEKALAAYKYQCSLGRKKVAKAKYRHKSDDPLLQLPTMALDPVLETRVS</sequence>
<proteinExistence type="predicted"/>
<reference evidence="1 2" key="1">
    <citation type="submission" date="2019-05" db="EMBL/GenBank/DDBJ databases">
        <title>Another draft genome of Portunus trituberculatus and its Hox gene families provides insights of decapod evolution.</title>
        <authorList>
            <person name="Jeong J.-H."/>
            <person name="Song I."/>
            <person name="Kim S."/>
            <person name="Choi T."/>
            <person name="Kim D."/>
            <person name="Ryu S."/>
            <person name="Kim W."/>
        </authorList>
    </citation>
    <scope>NUCLEOTIDE SEQUENCE [LARGE SCALE GENOMIC DNA]</scope>
    <source>
        <tissue evidence="1">Muscle</tissue>
    </source>
</reference>